<dbReference type="STRING" id="145857.GA0070616_1306"/>
<evidence type="ECO:0000256" key="1">
    <source>
        <dbReference type="SAM" id="Phobius"/>
    </source>
</evidence>
<dbReference type="OrthoDB" id="572373at2"/>
<keyword evidence="1" id="KW-0812">Transmembrane</keyword>
<reference evidence="2 3" key="1">
    <citation type="submission" date="2016-06" db="EMBL/GenBank/DDBJ databases">
        <authorList>
            <person name="Kjaerup R.B."/>
            <person name="Dalgaard T.S."/>
            <person name="Juul-Madsen H.R."/>
        </authorList>
    </citation>
    <scope>NUCLEOTIDE SEQUENCE [LARGE SCALE GENOMIC DNA]</scope>
    <source>
        <strain evidence="2 3">DSM 43818</strain>
    </source>
</reference>
<evidence type="ECO:0008006" key="4">
    <source>
        <dbReference type="Google" id="ProtNLM"/>
    </source>
</evidence>
<feature type="transmembrane region" description="Helical" evidence="1">
    <location>
        <begin position="86"/>
        <end position="106"/>
    </location>
</feature>
<accession>A0A1C6RK73</accession>
<feature type="transmembrane region" description="Helical" evidence="1">
    <location>
        <begin position="126"/>
        <end position="143"/>
    </location>
</feature>
<gene>
    <name evidence="2" type="ORF">GA0070616_1306</name>
</gene>
<evidence type="ECO:0000313" key="2">
    <source>
        <dbReference type="EMBL" id="SCL17568.1"/>
    </source>
</evidence>
<feature type="transmembrane region" description="Helical" evidence="1">
    <location>
        <begin position="16"/>
        <end position="36"/>
    </location>
</feature>
<evidence type="ECO:0000313" key="3">
    <source>
        <dbReference type="Proteomes" id="UP000199699"/>
    </source>
</evidence>
<dbReference type="EMBL" id="FMHT01000003">
    <property type="protein sequence ID" value="SCL17568.1"/>
    <property type="molecule type" value="Genomic_DNA"/>
</dbReference>
<proteinExistence type="predicted"/>
<name>A0A1C6RK73_9ACTN</name>
<feature type="transmembrane region" description="Helical" evidence="1">
    <location>
        <begin position="56"/>
        <end position="79"/>
    </location>
</feature>
<dbReference type="RefSeq" id="WP_091077785.1">
    <property type="nucleotide sequence ID" value="NZ_FMHT01000003.1"/>
</dbReference>
<keyword evidence="1" id="KW-0472">Membrane</keyword>
<sequence>MARHMRGRPARDRARVQLAAAAVAGIFLLIGVLGFIPGVTTDYGDLAFAGHHSGAMLLGLVQVSVLHNLVHLGSGLLGLALARSVVGARVFLGVGGALYLGVWVYGLAIADDSGANWLPVDAAGDWLHLVLGFGMLALGLLLSPRSGTGGRPDTPIDRP</sequence>
<organism evidence="2 3">
    <name type="scientific">Micromonospora nigra</name>
    <dbReference type="NCBI Taxonomy" id="145857"/>
    <lineage>
        <taxon>Bacteria</taxon>
        <taxon>Bacillati</taxon>
        <taxon>Actinomycetota</taxon>
        <taxon>Actinomycetes</taxon>
        <taxon>Micromonosporales</taxon>
        <taxon>Micromonosporaceae</taxon>
        <taxon>Micromonospora</taxon>
    </lineage>
</organism>
<dbReference type="AlphaFoldDB" id="A0A1C6RK73"/>
<dbReference type="Pfam" id="PF14325">
    <property type="entry name" value="DUF4383"/>
    <property type="match status" value="1"/>
</dbReference>
<protein>
    <recommendedName>
        <fullName evidence="4">DUF4383 domain-containing protein</fullName>
    </recommendedName>
</protein>
<keyword evidence="1" id="KW-1133">Transmembrane helix</keyword>
<dbReference type="Proteomes" id="UP000199699">
    <property type="component" value="Unassembled WGS sequence"/>
</dbReference>
<keyword evidence="3" id="KW-1185">Reference proteome</keyword>